<sequence>MQGKSNEERKNKNELIILIKEKLQNILILKNDLISQNLENIAQDLNTNINEQDLDNFDELKLKINF</sequence>
<organism evidence="1 2">
    <name type="scientific">[Mycoplasma] gypis</name>
    <dbReference type="NCBI Taxonomy" id="92404"/>
    <lineage>
        <taxon>Bacteria</taxon>
        <taxon>Bacillati</taxon>
        <taxon>Mycoplasmatota</taxon>
        <taxon>Mycoplasmoidales</taxon>
        <taxon>Metamycoplasmataceae</taxon>
        <taxon>Metamycoplasma</taxon>
    </lineage>
</organism>
<gene>
    <name evidence="1" type="ORF">WG616_00990</name>
</gene>
<accession>A0ABZ2RNM9</accession>
<protein>
    <submittedName>
        <fullName evidence="1">Uncharacterized protein</fullName>
    </submittedName>
</protein>
<evidence type="ECO:0000313" key="2">
    <source>
        <dbReference type="Proteomes" id="UP001460679"/>
    </source>
</evidence>
<dbReference type="EMBL" id="CP148066">
    <property type="protein sequence ID" value="WXL28592.1"/>
    <property type="molecule type" value="Genomic_DNA"/>
</dbReference>
<dbReference type="Proteomes" id="UP001460679">
    <property type="component" value="Chromosome"/>
</dbReference>
<dbReference type="RefSeq" id="WP_205498902.1">
    <property type="nucleotide sequence ID" value="NZ_CP148066.1"/>
</dbReference>
<evidence type="ECO:0000313" key="1">
    <source>
        <dbReference type="EMBL" id="WXL28592.1"/>
    </source>
</evidence>
<reference evidence="1" key="1">
    <citation type="submission" date="2024-03" db="EMBL/GenBank/DDBJ databases">
        <title>Complete genome sequence of Mycoplasma gypis type strain B1/T1.</title>
        <authorList>
            <person name="Spergser J."/>
        </authorList>
    </citation>
    <scope>NUCLEOTIDE SEQUENCE [LARGE SCALE GENOMIC DNA]</scope>
    <source>
        <strain evidence="1">B1/T1</strain>
    </source>
</reference>
<keyword evidence="2" id="KW-1185">Reference proteome</keyword>
<proteinExistence type="predicted"/>
<name>A0ABZ2RNM9_9BACT</name>